<feature type="binding site" evidence="7">
    <location>
        <position position="44"/>
    </location>
    <ligand>
        <name>NAD(+)</name>
        <dbReference type="ChEBI" id="CHEBI:57540"/>
    </ligand>
</feature>
<feature type="binding site" evidence="9">
    <location>
        <begin position="14"/>
        <end position="19"/>
    </location>
    <ligand>
        <name>NAD(+)</name>
        <dbReference type="ChEBI" id="CHEBI:57540"/>
    </ligand>
</feature>
<comment type="caution">
    <text evidence="7">Lacks conserved residue(s) required for the propagation of feature annotation.</text>
</comment>
<feature type="binding site" evidence="7">
    <location>
        <position position="18"/>
    </location>
    <ligand>
        <name>NAD(+)</name>
        <dbReference type="ChEBI" id="CHEBI:57540"/>
    </ligand>
</feature>
<comment type="activity regulation">
    <text evidence="7">Allosterically activated by fructose 1,6-bisphosphate (FBP).</text>
</comment>
<accession>K6QEQ3</accession>
<evidence type="ECO:0000256" key="5">
    <source>
        <dbReference type="ARBA" id="ARBA00023027"/>
    </source>
</evidence>
<dbReference type="RefSeq" id="WP_006903374.1">
    <property type="nucleotide sequence ID" value="NZ_JH976535.1"/>
</dbReference>
<evidence type="ECO:0000256" key="9">
    <source>
        <dbReference type="PIRSR" id="PIRSR000102-3"/>
    </source>
</evidence>
<dbReference type="GO" id="GO:0006096">
    <property type="term" value="P:glycolytic process"/>
    <property type="evidence" value="ECO:0007669"/>
    <property type="project" value="UniProtKB-UniRule"/>
</dbReference>
<dbReference type="PANTHER" id="PTHR43128:SF16">
    <property type="entry name" value="L-LACTATE DEHYDROGENASE"/>
    <property type="match status" value="1"/>
</dbReference>
<evidence type="ECO:0000259" key="10">
    <source>
        <dbReference type="Pfam" id="PF00056"/>
    </source>
</evidence>
<feature type="binding site" evidence="7">
    <location>
        <position position="69"/>
    </location>
    <ligand>
        <name>NAD(+)</name>
        <dbReference type="ChEBI" id="CHEBI:57540"/>
    </ligand>
</feature>
<dbReference type="FunFam" id="3.40.50.720:FF:000018">
    <property type="entry name" value="Malate dehydrogenase"/>
    <property type="match status" value="1"/>
</dbReference>
<comment type="function">
    <text evidence="7">Catalyzes the conversion of lactate to pyruvate.</text>
</comment>
<dbReference type="Proteomes" id="UP000005710">
    <property type="component" value="Unassembled WGS sequence"/>
</dbReference>
<comment type="subcellular location">
    <subcellularLocation>
        <location evidence="7">Cytoplasm</location>
    </subcellularLocation>
</comment>
<keyword evidence="7" id="KW-0597">Phosphoprotein</keyword>
<feature type="binding site" evidence="7">
    <location>
        <begin position="83"/>
        <end position="84"/>
    </location>
    <ligand>
        <name>NAD(+)</name>
        <dbReference type="ChEBI" id="CHEBI:57540"/>
    </ligand>
</feature>
<feature type="binding site" evidence="7">
    <location>
        <position position="157"/>
    </location>
    <ligand>
        <name>beta-D-fructose 1,6-bisphosphate</name>
        <dbReference type="ChEBI" id="CHEBI:32966"/>
        <note>allosteric activator</note>
    </ligand>
</feature>
<dbReference type="EC" id="1.1.1.27" evidence="3 7"/>
<dbReference type="EMBL" id="AENY02000002">
    <property type="protein sequence ID" value="EKP95361.1"/>
    <property type="molecule type" value="Genomic_DNA"/>
</dbReference>
<keyword evidence="7" id="KW-0963">Cytoplasm</keyword>
<feature type="binding site" evidence="7">
    <location>
        <position position="92"/>
    </location>
    <ligand>
        <name>substrate</name>
    </ligand>
</feature>
<evidence type="ECO:0000256" key="7">
    <source>
        <dbReference type="HAMAP-Rule" id="MF_00488"/>
    </source>
</evidence>
<dbReference type="SUPFAM" id="SSF51735">
    <property type="entry name" value="NAD(P)-binding Rossmann-fold domains"/>
    <property type="match status" value="1"/>
</dbReference>
<dbReference type="Pfam" id="PF02866">
    <property type="entry name" value="Ldh_1_C"/>
    <property type="match status" value="1"/>
</dbReference>
<comment type="pathway">
    <text evidence="1 7">Fermentation; pyruvate fermentation to lactate; (S)-lactate from pyruvate: step 1/1.</text>
</comment>
<organism evidence="12 13">
    <name type="scientific">Thermaerobacter subterraneus DSM 13965</name>
    <dbReference type="NCBI Taxonomy" id="867903"/>
    <lineage>
        <taxon>Bacteria</taxon>
        <taxon>Bacillati</taxon>
        <taxon>Bacillota</taxon>
        <taxon>Clostridia</taxon>
        <taxon>Eubacteriales</taxon>
        <taxon>Clostridiales Family XVII. Incertae Sedis</taxon>
        <taxon>Thermaerobacter</taxon>
    </lineage>
</organism>
<comment type="similarity">
    <text evidence="2 7">Belongs to the LDH/MDH superfamily. LDH family.</text>
</comment>
<keyword evidence="7" id="KW-0021">Allosteric enzyme</keyword>
<dbReference type="InterPro" id="IPR001236">
    <property type="entry name" value="Lactate/malate_DH_N"/>
</dbReference>
<feature type="binding site" evidence="7">
    <location>
        <position position="147"/>
    </location>
    <ligand>
        <name>NAD(+)</name>
        <dbReference type="ChEBI" id="CHEBI:57540"/>
    </ligand>
</feature>
<dbReference type="InterPro" id="IPR015955">
    <property type="entry name" value="Lactate_DH/Glyco_Ohase_4_C"/>
</dbReference>
<name>K6QEQ3_9FIRM</name>
<dbReference type="Gene3D" id="3.90.110.10">
    <property type="entry name" value="Lactate dehydrogenase/glycoside hydrolase, family 4, C-terminal"/>
    <property type="match status" value="1"/>
</dbReference>
<evidence type="ECO:0000313" key="12">
    <source>
        <dbReference type="EMBL" id="EKP95361.1"/>
    </source>
</evidence>
<dbReference type="AlphaFoldDB" id="K6QEQ3"/>
<feature type="modified residue" description="Phosphotyrosine" evidence="7">
    <location>
        <position position="222"/>
    </location>
</feature>
<dbReference type="PIRSF" id="PIRSF000102">
    <property type="entry name" value="Lac_mal_DH"/>
    <property type="match status" value="1"/>
</dbReference>
<reference evidence="12" key="2">
    <citation type="submission" date="2012-10" db="EMBL/GenBank/DDBJ databases">
        <title>Improved high-quality draft of Thermaerobacter subterraneus C21, DSM 13965.</title>
        <authorList>
            <consortium name="DOE Joint Genome Institute"/>
            <person name="Eisen J."/>
            <person name="Huntemann M."/>
            <person name="Wei C.-L."/>
            <person name="Han J."/>
            <person name="Detter J.C."/>
            <person name="Han C."/>
            <person name="Tapia R."/>
            <person name="Chen A."/>
            <person name="Kyrpides N."/>
            <person name="Mavromatis K."/>
            <person name="Markowitz V."/>
            <person name="Szeto E."/>
            <person name="Ivanova N."/>
            <person name="Mikhailova N."/>
            <person name="Ovchinnikova G."/>
            <person name="Pagani I."/>
            <person name="Pati A."/>
            <person name="Goodwin L."/>
            <person name="Nordberg H.P."/>
            <person name="Cantor M.N."/>
            <person name="Hua S.X."/>
            <person name="Woyke T."/>
            <person name="Eisen J."/>
            <person name="Klenk H.-P."/>
        </authorList>
    </citation>
    <scope>NUCLEOTIDE SEQUENCE [LARGE SCALE GENOMIC DNA]</scope>
    <source>
        <strain evidence="12">DSM 13965</strain>
    </source>
</reference>
<comment type="catalytic activity">
    <reaction evidence="6 7">
        <text>(S)-lactate + NAD(+) = pyruvate + NADH + H(+)</text>
        <dbReference type="Rhea" id="RHEA:23444"/>
        <dbReference type="ChEBI" id="CHEBI:15361"/>
        <dbReference type="ChEBI" id="CHEBI:15378"/>
        <dbReference type="ChEBI" id="CHEBI:16651"/>
        <dbReference type="ChEBI" id="CHEBI:57540"/>
        <dbReference type="ChEBI" id="CHEBI:57945"/>
        <dbReference type="EC" id="1.1.1.27"/>
    </reaction>
</comment>
<feature type="binding site" evidence="7">
    <location>
        <position position="86"/>
    </location>
    <ligand>
        <name>substrate</name>
    </ligand>
</feature>
<dbReference type="InterPro" id="IPR018177">
    <property type="entry name" value="L-lactate_DH_AS"/>
</dbReference>
<keyword evidence="13" id="KW-1185">Reference proteome</keyword>
<dbReference type="InterPro" id="IPR011304">
    <property type="entry name" value="L-lactate_DH"/>
</dbReference>
<sequence length="310" mass="32665">MTANPPGHRLGVVGCGAVGSTFAYTALIRGLAQELVLIDTNREKALGDALDMSHGAPFLPPCRVVAGDYPDLAGCQVVVIAAGVGQRPGETRLQLLQRNAQVMAEVVPAIVRHAPDAILLVATNPVDILAYQAHKISGLPVERVVGSGTLLDSARFRYRIGQELGIHPRSIHAYIIGEHGDSEVPVWSGATVAGTRLGDRPPLGLSPEQRQAIFAETRDAAYQIIAAKGATYYAIALALARICEAILGDENSVLTVSTLVPQYGVYMGVPCVVGRHGARGPLPLTLSPEEAQALDRSAAILRETLQALGL</sequence>
<evidence type="ECO:0000256" key="6">
    <source>
        <dbReference type="ARBA" id="ARBA00049258"/>
    </source>
</evidence>
<dbReference type="Gene3D" id="3.40.50.720">
    <property type="entry name" value="NAD(P)-binding Rossmann-like Domain"/>
    <property type="match status" value="1"/>
</dbReference>
<dbReference type="STRING" id="867903.ThesuDRAFT_01111"/>
<evidence type="ECO:0000259" key="11">
    <source>
        <dbReference type="Pfam" id="PF02866"/>
    </source>
</evidence>
<dbReference type="eggNOG" id="COG0039">
    <property type="taxonomic scope" value="Bacteria"/>
</dbReference>
<dbReference type="InterPro" id="IPR001557">
    <property type="entry name" value="L-lactate/malate_DH"/>
</dbReference>
<evidence type="ECO:0000256" key="2">
    <source>
        <dbReference type="ARBA" id="ARBA00006054"/>
    </source>
</evidence>
<dbReference type="GO" id="GO:0006089">
    <property type="term" value="P:lactate metabolic process"/>
    <property type="evidence" value="ECO:0007669"/>
    <property type="project" value="TreeGrafter"/>
</dbReference>
<feature type="binding site" evidence="7">
    <location>
        <begin position="152"/>
        <end position="155"/>
    </location>
    <ligand>
        <name>substrate</name>
    </ligand>
</feature>
<evidence type="ECO:0000256" key="3">
    <source>
        <dbReference type="ARBA" id="ARBA00012967"/>
    </source>
</evidence>
<comment type="subunit">
    <text evidence="7">Homotetramer.</text>
</comment>
<keyword evidence="5 7" id="KW-0520">NAD</keyword>
<dbReference type="PROSITE" id="PS00064">
    <property type="entry name" value="L_LDH"/>
    <property type="match status" value="1"/>
</dbReference>
<comment type="caution">
    <text evidence="12">The sequence shown here is derived from an EMBL/GenBank/DDBJ whole genome shotgun (WGS) entry which is preliminary data.</text>
</comment>
<feature type="domain" description="Lactate/malate dehydrogenase C-terminal" evidence="11">
    <location>
        <begin position="149"/>
        <end position="306"/>
    </location>
</feature>
<evidence type="ECO:0000256" key="1">
    <source>
        <dbReference type="ARBA" id="ARBA00004843"/>
    </source>
</evidence>
<feature type="binding site" evidence="9">
    <location>
        <position position="99"/>
    </location>
    <ligand>
        <name>NAD(+)</name>
        <dbReference type="ChEBI" id="CHEBI:57540"/>
    </ligand>
</feature>
<dbReference type="OrthoDB" id="9802969at2"/>
<feature type="binding site" evidence="7">
    <location>
        <begin position="124"/>
        <end position="127"/>
    </location>
    <ligand>
        <name>substrate</name>
    </ligand>
</feature>
<evidence type="ECO:0000313" key="13">
    <source>
        <dbReference type="Proteomes" id="UP000005710"/>
    </source>
</evidence>
<dbReference type="HAMAP" id="MF_00488">
    <property type="entry name" value="Lactate_dehydrog"/>
    <property type="match status" value="1"/>
</dbReference>
<protein>
    <recommendedName>
        <fullName evidence="3 7">L-lactate dehydrogenase</fullName>
        <shortName evidence="7">L-LDH</shortName>
        <ecNumber evidence="3 7">1.1.1.27</ecNumber>
    </recommendedName>
</protein>
<dbReference type="NCBIfam" id="NF000824">
    <property type="entry name" value="PRK00066.1"/>
    <property type="match status" value="1"/>
</dbReference>
<reference evidence="12" key="1">
    <citation type="submission" date="2010-10" db="EMBL/GenBank/DDBJ databases">
        <authorList>
            <consortium name="US DOE Joint Genome Institute (JGI-PGF)"/>
            <person name="Lucas S."/>
            <person name="Copeland A."/>
            <person name="Lapidus A."/>
            <person name="Bruce D."/>
            <person name="Goodwin L."/>
            <person name="Pitluck S."/>
            <person name="Kyrpides N."/>
            <person name="Mavromatis K."/>
            <person name="Detter J.C."/>
            <person name="Han C."/>
            <person name="Land M."/>
            <person name="Hauser L."/>
            <person name="Markowitz V."/>
            <person name="Cheng J.-F."/>
            <person name="Hugenholtz P."/>
            <person name="Woyke T."/>
            <person name="Wu D."/>
            <person name="Pukall R."/>
            <person name="Wahrenburg C."/>
            <person name="Brambilla E."/>
            <person name="Klenk H.-P."/>
            <person name="Eisen J.A."/>
        </authorList>
    </citation>
    <scope>NUCLEOTIDE SEQUENCE [LARGE SCALE GENOMIC DNA]</scope>
    <source>
        <strain evidence="12">DSM 13965</strain>
    </source>
</reference>
<dbReference type="InterPro" id="IPR022383">
    <property type="entry name" value="Lactate/malate_DH_C"/>
</dbReference>
<feature type="binding site" evidence="7 9">
    <location>
        <position position="39"/>
    </location>
    <ligand>
        <name>NAD(+)</name>
        <dbReference type="ChEBI" id="CHEBI:57540"/>
    </ligand>
</feature>
<dbReference type="GO" id="GO:0004459">
    <property type="term" value="F:L-lactate dehydrogenase (NAD+) activity"/>
    <property type="evidence" value="ECO:0007669"/>
    <property type="project" value="UniProtKB-UniRule"/>
</dbReference>
<dbReference type="InterPro" id="IPR036291">
    <property type="entry name" value="NAD(P)-bd_dom_sf"/>
</dbReference>
<dbReference type="GO" id="GO:0005737">
    <property type="term" value="C:cytoplasm"/>
    <property type="evidence" value="ECO:0007669"/>
    <property type="project" value="UniProtKB-SubCell"/>
</dbReference>
<proteinExistence type="inferred from homology"/>
<dbReference type="NCBIfam" id="TIGR01771">
    <property type="entry name" value="L-LDH-NAD"/>
    <property type="match status" value="1"/>
</dbReference>
<dbReference type="UniPathway" id="UPA00554">
    <property type="reaction ID" value="UER00611"/>
</dbReference>
<dbReference type="PANTHER" id="PTHR43128">
    <property type="entry name" value="L-2-HYDROXYCARBOXYLATE DEHYDROGENASE (NAD(P)(+))"/>
    <property type="match status" value="1"/>
</dbReference>
<dbReference type="SUPFAM" id="SSF56327">
    <property type="entry name" value="LDH C-terminal domain-like"/>
    <property type="match status" value="1"/>
</dbReference>
<feature type="active site" description="Proton acceptor" evidence="7 8">
    <location>
        <position position="179"/>
    </location>
</feature>
<dbReference type="PRINTS" id="PR00086">
    <property type="entry name" value="LLDHDRGNASE"/>
</dbReference>
<feature type="binding site" evidence="7">
    <location>
        <begin position="122"/>
        <end position="124"/>
    </location>
    <ligand>
        <name>NAD(+)</name>
        <dbReference type="ChEBI" id="CHEBI:57540"/>
    </ligand>
</feature>
<dbReference type="CDD" id="cd05292">
    <property type="entry name" value="LDH_2"/>
    <property type="match status" value="1"/>
</dbReference>
<feature type="binding site" evidence="7">
    <location>
        <position position="172"/>
    </location>
    <ligand>
        <name>beta-D-fructose 1,6-bisphosphate</name>
        <dbReference type="ChEBI" id="CHEBI:32966"/>
        <note>allosteric activator</note>
    </ligand>
</feature>
<evidence type="ECO:0000256" key="4">
    <source>
        <dbReference type="ARBA" id="ARBA00023002"/>
    </source>
</evidence>
<dbReference type="HOGENOM" id="CLU_045401_1_1_9"/>
<keyword evidence="4 7" id="KW-0560">Oxidoreductase</keyword>
<evidence type="ECO:0000256" key="8">
    <source>
        <dbReference type="PIRSR" id="PIRSR000102-1"/>
    </source>
</evidence>
<feature type="binding site" evidence="7">
    <location>
        <position position="231"/>
    </location>
    <ligand>
        <name>substrate</name>
    </ligand>
</feature>
<feature type="domain" description="Lactate/malate dehydrogenase N-terminal" evidence="10">
    <location>
        <begin position="9"/>
        <end position="146"/>
    </location>
</feature>
<gene>
    <name evidence="7" type="primary">ldh</name>
    <name evidence="12" type="ORF">ThesuDRAFT_01111</name>
</gene>
<dbReference type="Pfam" id="PF00056">
    <property type="entry name" value="Ldh_1_N"/>
    <property type="match status" value="1"/>
</dbReference>